<comment type="caution">
    <text evidence="3">The sequence shown here is derived from an EMBL/GenBank/DDBJ whole genome shotgun (WGS) entry which is preliminary data.</text>
</comment>
<dbReference type="GO" id="GO:0032007">
    <property type="term" value="P:negative regulation of TOR signaling"/>
    <property type="evidence" value="ECO:0007669"/>
    <property type="project" value="TreeGrafter"/>
</dbReference>
<gene>
    <name evidence="3" type="ORF">CCH79_00020064</name>
</gene>
<evidence type="ECO:0000313" key="3">
    <source>
        <dbReference type="EMBL" id="PWA16982.1"/>
    </source>
</evidence>
<evidence type="ECO:0000256" key="2">
    <source>
        <dbReference type="SAM" id="MobiDB-lite"/>
    </source>
</evidence>
<sequence>MDQTTDPSGFSKALLTAFASFKAWKWVKRSLVFIFPTAAHVPKRFMSDKAKTGSFPFLEKLIFPTAASDPEQLWTLIGSHRCQHAAVGGACCHWTCPLSAGLNRSEGTEASKPGFGGFVWSGTGSDRCSAGGTRPLPVRNTVLFAPLAACSEPPLSVPDLLLCLESSELQELERVRTAINQQLSSDRGGAVLSSLVERYLDSSSSQVLLLLSSIREPHHKVLLEKLNEALTRPGSRAAAIALLGHLIRKQPPWIHHISQAPVLPTLLRCLKTDGDVAVLVSGVLVLVALLPMIPQAGKQHIYDFFDVFGRLASRSYRNPGQVSAAHLVHLHAAVYSLFHRLYGMFPCNFVSYLRLHYGMKENQDTFQELVKPMLEHVRIHPELVTGTQDSELDPSRWRSCEVHDIIMECCRLSLDPLEDACCPAPSPHLDLSPAPQVWQPIGSSGSSVGQLTLSPSHIQVTHTQPSHLGQNRSASSRLWYQQKDPVLLGTRTTSMLLHLCVQADDVTWSPSSQCGLATPPPELASPGPAPSLSRCTSISAGSASRGHTLHQEEDAGEPSWWRAVSSVLQETLASAAGQQQQVEEERSTMSPLKVLEQMIIHGSDAHERLGRRSSAGSRSDRSHLGGKKQSMKSKGTQPSGSSPAPPAAPVKLVRFLCPAPQGEELQRSQLLLVHSRLQYERFKRQQHAIRNRRLLRRVINATALEEQAVAMKAQLGVQDQEIRSLRSSLSEEQRRLNQLQQDGRTQTDHLLDQNQQLLLQQQRHQQDNQQLQSDLEDCHGRLRELEAELQGANRRAKHAEHQLTQLGLK</sequence>
<dbReference type="STRING" id="33528.ENSGAFP00000014530"/>
<dbReference type="GO" id="GO:0008285">
    <property type="term" value="P:negative regulation of cell population proliferation"/>
    <property type="evidence" value="ECO:0007669"/>
    <property type="project" value="TreeGrafter"/>
</dbReference>
<dbReference type="Proteomes" id="UP000250572">
    <property type="component" value="Unassembled WGS sequence"/>
</dbReference>
<evidence type="ECO:0000256" key="1">
    <source>
        <dbReference type="SAM" id="Coils"/>
    </source>
</evidence>
<reference evidence="3 4" key="1">
    <citation type="journal article" date="2018" name="G3 (Bethesda)">
        <title>A High-Quality Reference Genome for the Invasive Mosquitofish Gambusia affinis Using a Chicago Library.</title>
        <authorList>
            <person name="Hoffberg S.L."/>
            <person name="Troendle N.J."/>
            <person name="Glenn T.C."/>
            <person name="Mahmud O."/>
            <person name="Louha S."/>
            <person name="Chalopin D."/>
            <person name="Bennetzen J.L."/>
            <person name="Mauricio R."/>
        </authorList>
    </citation>
    <scope>NUCLEOTIDE SEQUENCE [LARGE SCALE GENOMIC DNA]</scope>
    <source>
        <strain evidence="3">NE01/NJP1002.9</strain>
        <tissue evidence="3">Muscle</tissue>
    </source>
</reference>
<dbReference type="PANTHER" id="PTHR15154">
    <property type="entry name" value="HAMARTIN"/>
    <property type="match status" value="1"/>
</dbReference>
<feature type="compositionally biased region" description="Pro residues" evidence="2">
    <location>
        <begin position="518"/>
        <end position="529"/>
    </location>
</feature>
<dbReference type="EMBL" id="NHOQ01002458">
    <property type="protein sequence ID" value="PWA16982.1"/>
    <property type="molecule type" value="Genomic_DNA"/>
</dbReference>
<dbReference type="InterPro" id="IPR016024">
    <property type="entry name" value="ARM-type_fold"/>
</dbReference>
<feature type="non-terminal residue" evidence="3">
    <location>
        <position position="809"/>
    </location>
</feature>
<dbReference type="InterPro" id="IPR007483">
    <property type="entry name" value="Hamartin"/>
</dbReference>
<dbReference type="GO" id="GO:0051726">
    <property type="term" value="P:regulation of cell cycle"/>
    <property type="evidence" value="ECO:0007669"/>
    <property type="project" value="TreeGrafter"/>
</dbReference>
<organism evidence="3 4">
    <name type="scientific">Gambusia affinis</name>
    <name type="common">Western mosquitofish</name>
    <name type="synonym">Heterandria affinis</name>
    <dbReference type="NCBI Taxonomy" id="33528"/>
    <lineage>
        <taxon>Eukaryota</taxon>
        <taxon>Metazoa</taxon>
        <taxon>Chordata</taxon>
        <taxon>Craniata</taxon>
        <taxon>Vertebrata</taxon>
        <taxon>Euteleostomi</taxon>
        <taxon>Actinopterygii</taxon>
        <taxon>Neopterygii</taxon>
        <taxon>Teleostei</taxon>
        <taxon>Neoteleostei</taxon>
        <taxon>Acanthomorphata</taxon>
        <taxon>Ovalentaria</taxon>
        <taxon>Atherinomorphae</taxon>
        <taxon>Cyprinodontiformes</taxon>
        <taxon>Poeciliidae</taxon>
        <taxon>Poeciliinae</taxon>
        <taxon>Gambusia</taxon>
    </lineage>
</organism>
<dbReference type="AlphaFoldDB" id="A0A315V149"/>
<evidence type="ECO:0000313" key="4">
    <source>
        <dbReference type="Proteomes" id="UP000250572"/>
    </source>
</evidence>
<dbReference type="GO" id="GO:0033596">
    <property type="term" value="C:TSC1-TSC2 complex"/>
    <property type="evidence" value="ECO:0007669"/>
    <property type="project" value="TreeGrafter"/>
</dbReference>
<accession>A0A315V149</accession>
<keyword evidence="1" id="KW-0175">Coiled coil</keyword>
<dbReference type="PANTHER" id="PTHR15154:SF2">
    <property type="entry name" value="HAMARTIN"/>
    <property type="match status" value="1"/>
</dbReference>
<evidence type="ECO:0008006" key="5">
    <source>
        <dbReference type="Google" id="ProtNLM"/>
    </source>
</evidence>
<dbReference type="SUPFAM" id="SSF48371">
    <property type="entry name" value="ARM repeat"/>
    <property type="match status" value="1"/>
</dbReference>
<proteinExistence type="predicted"/>
<dbReference type="Pfam" id="PF04388">
    <property type="entry name" value="Hamartin"/>
    <property type="match status" value="2"/>
</dbReference>
<keyword evidence="4" id="KW-1185">Reference proteome</keyword>
<name>A0A315V149_GAMAF</name>
<feature type="coiled-coil region" evidence="1">
    <location>
        <begin position="722"/>
        <end position="802"/>
    </location>
</feature>
<feature type="region of interest" description="Disordered" evidence="2">
    <location>
        <begin position="510"/>
        <end position="558"/>
    </location>
</feature>
<protein>
    <recommendedName>
        <fullName evidence="5">TSC complex subunit 1a</fullName>
    </recommendedName>
</protein>
<feature type="region of interest" description="Disordered" evidence="2">
    <location>
        <begin position="603"/>
        <end position="647"/>
    </location>
</feature>